<name>A0A9N7NZE1_STRHE</name>
<dbReference type="OrthoDB" id="905355at2759"/>
<sequence length="161" mass="16956">MAITIITKAILIFLFVTIISTSTTEAQAQPPSRLIGIIHVNGTLYCSTNGANNSGGNGNTTPFFPNATVQVACTVDVIANSPENATTDGNGAYRVVLIPRPNATISSIVSDCRVFVLTPLSSCNRALPSSGLVSGLQFVRTVPNLFWYITYMVASGFAPQA</sequence>
<protein>
    <submittedName>
        <fullName evidence="2">Pollen Ole e 1 allergen and extensin family protein</fullName>
    </submittedName>
</protein>
<organism evidence="2 3">
    <name type="scientific">Striga hermonthica</name>
    <name type="common">Purple witchweed</name>
    <name type="synonym">Buchnera hermonthica</name>
    <dbReference type="NCBI Taxonomy" id="68872"/>
    <lineage>
        <taxon>Eukaryota</taxon>
        <taxon>Viridiplantae</taxon>
        <taxon>Streptophyta</taxon>
        <taxon>Embryophyta</taxon>
        <taxon>Tracheophyta</taxon>
        <taxon>Spermatophyta</taxon>
        <taxon>Magnoliopsida</taxon>
        <taxon>eudicotyledons</taxon>
        <taxon>Gunneridae</taxon>
        <taxon>Pentapetalae</taxon>
        <taxon>asterids</taxon>
        <taxon>lamiids</taxon>
        <taxon>Lamiales</taxon>
        <taxon>Orobanchaceae</taxon>
        <taxon>Buchnereae</taxon>
        <taxon>Striga</taxon>
    </lineage>
</organism>
<dbReference type="PANTHER" id="PTHR34458">
    <property type="entry name" value="POLLEN OLE E 1 ALLERGEN AND EXTENSIN FAMILY PROTEIN-RELATED"/>
    <property type="match status" value="1"/>
</dbReference>
<dbReference type="Pfam" id="PF01190">
    <property type="entry name" value="Pollen_Ole_e_1"/>
    <property type="match status" value="1"/>
</dbReference>
<gene>
    <name evidence="2" type="ORF">SHERM_07335</name>
</gene>
<reference evidence="2" key="1">
    <citation type="submission" date="2019-12" db="EMBL/GenBank/DDBJ databases">
        <authorList>
            <person name="Scholes J."/>
        </authorList>
    </citation>
    <scope>NUCLEOTIDE SEQUENCE</scope>
</reference>
<evidence type="ECO:0000313" key="2">
    <source>
        <dbReference type="EMBL" id="CAA0841320.1"/>
    </source>
</evidence>
<dbReference type="InterPro" id="IPR040404">
    <property type="entry name" value="Phylloplanin-like"/>
</dbReference>
<dbReference type="Proteomes" id="UP001153555">
    <property type="component" value="Unassembled WGS sequence"/>
</dbReference>
<keyword evidence="1" id="KW-0732">Signal</keyword>
<keyword evidence="3" id="KW-1185">Reference proteome</keyword>
<dbReference type="EMBL" id="CACSLK010034108">
    <property type="protein sequence ID" value="CAA0841320.1"/>
    <property type="molecule type" value="Genomic_DNA"/>
</dbReference>
<feature type="chain" id="PRO_5040378615" evidence="1">
    <location>
        <begin position="29"/>
        <end position="161"/>
    </location>
</feature>
<comment type="caution">
    <text evidence="2">The sequence shown here is derived from an EMBL/GenBank/DDBJ whole genome shotgun (WGS) entry which is preliminary data.</text>
</comment>
<proteinExistence type="predicted"/>
<accession>A0A9N7NZE1</accession>
<feature type="signal peptide" evidence="1">
    <location>
        <begin position="1"/>
        <end position="28"/>
    </location>
</feature>
<evidence type="ECO:0000256" key="1">
    <source>
        <dbReference type="SAM" id="SignalP"/>
    </source>
</evidence>
<dbReference type="AlphaFoldDB" id="A0A9N7NZE1"/>
<dbReference type="PANTHER" id="PTHR34458:SF5">
    <property type="entry name" value="POLLEN OLE E 1 ALLERGEN AND EXTENSIN FAMILY PROTEIN"/>
    <property type="match status" value="1"/>
</dbReference>
<evidence type="ECO:0000313" key="3">
    <source>
        <dbReference type="Proteomes" id="UP001153555"/>
    </source>
</evidence>